<evidence type="ECO:0000313" key="2">
    <source>
        <dbReference type="Proteomes" id="UP000006757"/>
    </source>
</evidence>
<dbReference type="EMBL" id="AMBO01000403">
    <property type="protein sequence ID" value="EKC97714.1"/>
    <property type="molecule type" value="Genomic_DNA"/>
</dbReference>
<evidence type="ECO:0000313" key="1">
    <source>
        <dbReference type="EMBL" id="EKC97714.1"/>
    </source>
</evidence>
<comment type="caution">
    <text evidence="1">The sequence shown here is derived from an EMBL/GenBank/DDBJ whole genome shotgun (WGS) entry which is preliminary data.</text>
</comment>
<dbReference type="Proteomes" id="UP000006757">
    <property type="component" value="Unassembled WGS sequence"/>
</dbReference>
<proteinExistence type="predicted"/>
<dbReference type="AlphaFoldDB" id="K1V1C6"/>
<gene>
    <name evidence="1" type="ORF">A1Q2_07913</name>
</gene>
<name>K1V1C6_TRIAC</name>
<reference evidence="1 2" key="1">
    <citation type="journal article" date="2012" name="Eukaryot. Cell">
        <title>Genome sequence of the Trichosporon asahii environmental strain CBS 8904.</title>
        <authorList>
            <person name="Yang R.Y."/>
            <person name="Li H.T."/>
            <person name="Zhu H."/>
            <person name="Zhou G.P."/>
            <person name="Wang M."/>
            <person name="Wang L."/>
        </authorList>
    </citation>
    <scope>NUCLEOTIDE SEQUENCE [LARGE SCALE GENOMIC DNA]</scope>
    <source>
        <strain evidence="1 2">CBS 8904</strain>
    </source>
</reference>
<organism evidence="1 2">
    <name type="scientific">Trichosporon asahii var. asahii (strain CBS 8904)</name>
    <name type="common">Yeast</name>
    <dbReference type="NCBI Taxonomy" id="1220162"/>
    <lineage>
        <taxon>Eukaryota</taxon>
        <taxon>Fungi</taxon>
        <taxon>Dikarya</taxon>
        <taxon>Basidiomycota</taxon>
        <taxon>Agaricomycotina</taxon>
        <taxon>Tremellomycetes</taxon>
        <taxon>Trichosporonales</taxon>
        <taxon>Trichosporonaceae</taxon>
        <taxon>Trichosporon</taxon>
    </lineage>
</organism>
<dbReference type="HOGENOM" id="CLU_1171332_0_0_1"/>
<protein>
    <submittedName>
        <fullName evidence="1">Uncharacterized protein</fullName>
    </submittedName>
</protein>
<accession>K1V1C6</accession>
<sequence length="237" mass="25310">MSTSVTQGIPDVPDGLTLYTDSDGCPYGCYVRVSLSDELVISGTANQADFVYKMYDEQCKGDFQSGSNEITSCTGAPTTVVKTESYYNSTDESFWFDAELSGTAKGEAAIDRYMTVLRESALGAVRETGQWNDLFPCRDGFLPNADPDMSAGCDPHQNRYGYMSSRVSATMYDLGEDGLGGKDLKGELELSFSVQKTENGFCNALQEFGSALSIAPLGTGSSTALGVANYIVGLACS</sequence>
<dbReference type="InParanoid" id="K1V1C6"/>
<keyword evidence="2" id="KW-1185">Reference proteome</keyword>